<dbReference type="Proteomes" id="UP000318833">
    <property type="component" value="Unassembled WGS sequence"/>
</dbReference>
<protein>
    <submittedName>
        <fullName evidence="1">Uncharacterized protein</fullName>
    </submittedName>
</protein>
<name>A0A554VET7_9FLAO</name>
<accession>A0A554VET7</accession>
<sequence>MRIISKLILIIGVFVMTGCSEKSNDLVVDGFYIIQNDNGFYSVSKILALDEFAVHIRMYSDEFKTKPNDLNSADLNFLIGHAPMAKEGFLMDKPVLLKVEKVSKEELEGYNYYLDAMKNQ</sequence>
<dbReference type="OrthoDB" id="1450098at2"/>
<comment type="caution">
    <text evidence="1">The sequence shown here is derived from an EMBL/GenBank/DDBJ whole genome shotgun (WGS) entry which is preliminary data.</text>
</comment>
<organism evidence="1 2">
    <name type="scientific">Aquimarina algiphila</name>
    <dbReference type="NCBI Taxonomy" id="2047982"/>
    <lineage>
        <taxon>Bacteria</taxon>
        <taxon>Pseudomonadati</taxon>
        <taxon>Bacteroidota</taxon>
        <taxon>Flavobacteriia</taxon>
        <taxon>Flavobacteriales</taxon>
        <taxon>Flavobacteriaceae</taxon>
        <taxon>Aquimarina</taxon>
    </lineage>
</organism>
<dbReference type="PROSITE" id="PS51257">
    <property type="entry name" value="PROKAR_LIPOPROTEIN"/>
    <property type="match status" value="1"/>
</dbReference>
<evidence type="ECO:0000313" key="2">
    <source>
        <dbReference type="Proteomes" id="UP000318833"/>
    </source>
</evidence>
<dbReference type="EMBL" id="VLNR01000058">
    <property type="protein sequence ID" value="TSE05599.1"/>
    <property type="molecule type" value="Genomic_DNA"/>
</dbReference>
<gene>
    <name evidence="1" type="ORF">FOF46_22395</name>
</gene>
<dbReference type="RefSeq" id="WP_143917990.1">
    <property type="nucleotide sequence ID" value="NZ_CANMIK010000063.1"/>
</dbReference>
<dbReference type="AlphaFoldDB" id="A0A554VET7"/>
<evidence type="ECO:0000313" key="1">
    <source>
        <dbReference type="EMBL" id="TSE05599.1"/>
    </source>
</evidence>
<reference evidence="1 2" key="1">
    <citation type="submission" date="2019-07" db="EMBL/GenBank/DDBJ databases">
        <title>The draft genome sequence of Aquimarina algiphila M91.</title>
        <authorList>
            <person name="Meng X."/>
        </authorList>
    </citation>
    <scope>NUCLEOTIDE SEQUENCE [LARGE SCALE GENOMIC DNA]</scope>
    <source>
        <strain evidence="1 2">M91</strain>
    </source>
</reference>
<proteinExistence type="predicted"/>
<keyword evidence="2" id="KW-1185">Reference proteome</keyword>